<dbReference type="GO" id="GO:0015288">
    <property type="term" value="F:porin activity"/>
    <property type="evidence" value="ECO:0007669"/>
    <property type="project" value="TreeGrafter"/>
</dbReference>
<dbReference type="Pfam" id="PF03573">
    <property type="entry name" value="OprD"/>
    <property type="match status" value="1"/>
</dbReference>
<dbReference type="InterPro" id="IPR023614">
    <property type="entry name" value="Porin_dom_sf"/>
</dbReference>
<feature type="non-terminal residue" evidence="5">
    <location>
        <position position="1"/>
    </location>
</feature>
<sequence length="71" mass="8186">LMTRYFSGHGAKPKGADGSREWERDSDLRYVLQGGALKGLGLVWRNATYRSAFSRDIDENRLYLTYELPLF</sequence>
<evidence type="ECO:0000313" key="6">
    <source>
        <dbReference type="Proteomes" id="UP000253594"/>
    </source>
</evidence>
<dbReference type="EMBL" id="QORE01001977">
    <property type="protein sequence ID" value="RCI70588.1"/>
    <property type="molecule type" value="Genomic_DNA"/>
</dbReference>
<dbReference type="Proteomes" id="UP000253594">
    <property type="component" value="Unassembled WGS sequence"/>
</dbReference>
<comment type="caution">
    <text evidence="5">The sequence shown here is derived from an EMBL/GenBank/DDBJ whole genome shotgun (WGS) entry which is preliminary data.</text>
</comment>
<evidence type="ECO:0000256" key="4">
    <source>
        <dbReference type="SAM" id="MobiDB-lite"/>
    </source>
</evidence>
<keyword evidence="2" id="KW-0813">Transport</keyword>
<dbReference type="InterPro" id="IPR005318">
    <property type="entry name" value="OM_porin_bac"/>
</dbReference>
<evidence type="ECO:0000256" key="1">
    <source>
        <dbReference type="ARBA" id="ARBA00009075"/>
    </source>
</evidence>
<gene>
    <name evidence="5" type="ORF">DT376_33705</name>
</gene>
<keyword evidence="3" id="KW-0732">Signal</keyword>
<dbReference type="GO" id="GO:0016020">
    <property type="term" value="C:membrane"/>
    <property type="evidence" value="ECO:0007669"/>
    <property type="project" value="InterPro"/>
</dbReference>
<evidence type="ECO:0000256" key="3">
    <source>
        <dbReference type="ARBA" id="ARBA00022729"/>
    </source>
</evidence>
<dbReference type="PANTHER" id="PTHR34596:SF2">
    <property type="entry name" value="CHITOPORIN"/>
    <property type="match status" value="1"/>
</dbReference>
<reference evidence="5 6" key="1">
    <citation type="submission" date="2018-07" db="EMBL/GenBank/DDBJ databases">
        <title>Mechanisms of high-level aminoglycoside resistance among Gram-negative pathogens in Brazil.</title>
        <authorList>
            <person name="Ballaben A.S."/>
            <person name="Darini A.L.C."/>
            <person name="Doi Y."/>
        </authorList>
    </citation>
    <scope>NUCLEOTIDE SEQUENCE [LARGE SCALE GENOMIC DNA]</scope>
    <source>
        <strain evidence="5 6">B2-305</strain>
    </source>
</reference>
<dbReference type="AlphaFoldDB" id="A0A367LZR1"/>
<dbReference type="PANTHER" id="PTHR34596">
    <property type="entry name" value="CHITOPORIN"/>
    <property type="match status" value="1"/>
</dbReference>
<evidence type="ECO:0000256" key="2">
    <source>
        <dbReference type="ARBA" id="ARBA00022448"/>
    </source>
</evidence>
<evidence type="ECO:0000313" key="5">
    <source>
        <dbReference type="EMBL" id="RCI70588.1"/>
    </source>
</evidence>
<protein>
    <submittedName>
        <fullName evidence="5">Outer membrane porin, OprD family</fullName>
    </submittedName>
</protein>
<comment type="similarity">
    <text evidence="1">Belongs to the outer membrane porin (Opr) (TC 1.B.25) family.</text>
</comment>
<accession>A0A367LZR1</accession>
<feature type="region of interest" description="Disordered" evidence="4">
    <location>
        <begin position="1"/>
        <end position="22"/>
    </location>
</feature>
<proteinExistence type="inferred from homology"/>
<name>A0A367LZR1_PSEAI</name>
<dbReference type="Gene3D" id="2.40.160.10">
    <property type="entry name" value="Porin"/>
    <property type="match status" value="1"/>
</dbReference>
<organism evidence="5 6">
    <name type="scientific">Pseudomonas aeruginosa</name>
    <dbReference type="NCBI Taxonomy" id="287"/>
    <lineage>
        <taxon>Bacteria</taxon>
        <taxon>Pseudomonadati</taxon>
        <taxon>Pseudomonadota</taxon>
        <taxon>Gammaproteobacteria</taxon>
        <taxon>Pseudomonadales</taxon>
        <taxon>Pseudomonadaceae</taxon>
        <taxon>Pseudomonas</taxon>
    </lineage>
</organism>